<organism evidence="7 8">
    <name type="scientific">Tissierella carlieri</name>
    <dbReference type="NCBI Taxonomy" id="689904"/>
    <lineage>
        <taxon>Bacteria</taxon>
        <taxon>Bacillati</taxon>
        <taxon>Bacillota</taxon>
        <taxon>Tissierellia</taxon>
        <taxon>Tissierellales</taxon>
        <taxon>Tissierellaceae</taxon>
        <taxon>Tissierella</taxon>
    </lineage>
</organism>
<dbReference type="PANTHER" id="PTHR43003:SF5">
    <property type="entry name" value="DNA-3-METHYLADENINE GLYCOSYLASE"/>
    <property type="match status" value="1"/>
</dbReference>
<comment type="catalytic activity">
    <reaction evidence="1">
        <text>Hydrolysis of alkylated DNA, releasing 3-methyladenine, 3-methylguanine, 7-methylguanine and 7-methyladenine.</text>
        <dbReference type="EC" id="3.2.2.21"/>
    </reaction>
</comment>
<keyword evidence="4" id="KW-0234">DNA repair</keyword>
<gene>
    <name evidence="7" type="ORF">NE686_02755</name>
</gene>
<protein>
    <recommendedName>
        <fullName evidence="2">DNA-3-methyladenine glycosylase II</fullName>
        <ecNumber evidence="2">3.2.2.21</ecNumber>
    </recommendedName>
</protein>
<feature type="domain" description="HhH-GPD" evidence="6">
    <location>
        <begin position="53"/>
        <end position="207"/>
    </location>
</feature>
<proteinExistence type="predicted"/>
<evidence type="ECO:0000256" key="3">
    <source>
        <dbReference type="ARBA" id="ARBA00022763"/>
    </source>
</evidence>
<evidence type="ECO:0000256" key="1">
    <source>
        <dbReference type="ARBA" id="ARBA00000086"/>
    </source>
</evidence>
<dbReference type="RefSeq" id="WP_216562086.1">
    <property type="nucleotide sequence ID" value="NZ_JAHLOH010000050.1"/>
</dbReference>
<evidence type="ECO:0000313" key="7">
    <source>
        <dbReference type="EMBL" id="MCQ4921994.1"/>
    </source>
</evidence>
<evidence type="ECO:0000256" key="4">
    <source>
        <dbReference type="ARBA" id="ARBA00023204"/>
    </source>
</evidence>
<name>A0ABT1S6A0_9FIRM</name>
<dbReference type="EC" id="3.2.2.21" evidence="2"/>
<dbReference type="EMBL" id="JANGAC010000002">
    <property type="protein sequence ID" value="MCQ4921994.1"/>
    <property type="molecule type" value="Genomic_DNA"/>
</dbReference>
<dbReference type="Pfam" id="PF00730">
    <property type="entry name" value="HhH-GPD"/>
    <property type="match status" value="1"/>
</dbReference>
<comment type="caution">
    <text evidence="7">The sequence shown here is derived from an EMBL/GenBank/DDBJ whole genome shotgun (WGS) entry which is preliminary data.</text>
</comment>
<sequence>MSTVKTKYFEYGSTELNYLTYMDPVLGAAIRRFGRVERQVIPDIFTALVYTIIGQLVSVRSANTVWSRMQLTFGDITPENLYTYTADSIQACGMTMKKAICIHDIIEKIVQGQFNLSILNTLSDSEVIKQLISLPGIGRWTAEMILLNCMERPNVVSWGDLAIRRGTKKLYGLQELTKQQFDEYRKCYSPYGSVASIYLWAISFEKDY</sequence>
<evidence type="ECO:0000313" key="8">
    <source>
        <dbReference type="Proteomes" id="UP001524478"/>
    </source>
</evidence>
<dbReference type="InterPro" id="IPR003583">
    <property type="entry name" value="Hlx-hairpin-Hlx_DNA-bd_motif"/>
</dbReference>
<evidence type="ECO:0000256" key="2">
    <source>
        <dbReference type="ARBA" id="ARBA00012000"/>
    </source>
</evidence>
<evidence type="ECO:0000259" key="5">
    <source>
        <dbReference type="SMART" id="SM00278"/>
    </source>
</evidence>
<keyword evidence="3" id="KW-0227">DNA damage</keyword>
<dbReference type="InterPro" id="IPR003265">
    <property type="entry name" value="HhH-GPD_domain"/>
</dbReference>
<dbReference type="SMART" id="SM00478">
    <property type="entry name" value="ENDO3c"/>
    <property type="match status" value="1"/>
</dbReference>
<feature type="domain" description="Helix-hairpin-helix DNA-binding motif class 1" evidence="5">
    <location>
        <begin position="129"/>
        <end position="148"/>
    </location>
</feature>
<dbReference type="InterPro" id="IPR051912">
    <property type="entry name" value="Alkylbase_DNA_Glycosylase/TA"/>
</dbReference>
<evidence type="ECO:0000259" key="6">
    <source>
        <dbReference type="SMART" id="SM00478"/>
    </source>
</evidence>
<accession>A0ABT1S6A0</accession>
<keyword evidence="8" id="KW-1185">Reference proteome</keyword>
<dbReference type="CDD" id="cd00056">
    <property type="entry name" value="ENDO3c"/>
    <property type="match status" value="1"/>
</dbReference>
<dbReference type="Proteomes" id="UP001524478">
    <property type="component" value="Unassembled WGS sequence"/>
</dbReference>
<reference evidence="7 8" key="1">
    <citation type="submission" date="2022-06" db="EMBL/GenBank/DDBJ databases">
        <title>Isolation of gut microbiota from human fecal samples.</title>
        <authorList>
            <person name="Pamer E.G."/>
            <person name="Barat B."/>
            <person name="Waligurski E."/>
            <person name="Medina S."/>
            <person name="Paddock L."/>
            <person name="Mostad J."/>
        </authorList>
    </citation>
    <scope>NUCLEOTIDE SEQUENCE [LARGE SCALE GENOMIC DNA]</scope>
    <source>
        <strain evidence="7 8">DFI.7.95</strain>
    </source>
</reference>
<dbReference type="SMART" id="SM00278">
    <property type="entry name" value="HhH1"/>
    <property type="match status" value="1"/>
</dbReference>
<dbReference type="PANTHER" id="PTHR43003">
    <property type="entry name" value="DNA-3-METHYLADENINE GLYCOSYLASE"/>
    <property type="match status" value="1"/>
</dbReference>